<dbReference type="EMBL" id="HBIX01012908">
    <property type="protein sequence ID" value="CAE0716833.1"/>
    <property type="molecule type" value="Transcribed_RNA"/>
</dbReference>
<feature type="compositionally biased region" description="Acidic residues" evidence="1">
    <location>
        <begin position="211"/>
        <end position="222"/>
    </location>
</feature>
<name>A0A7S4AIK1_9STRA</name>
<accession>A0A7S4AIK1</accession>
<evidence type="ECO:0000313" key="2">
    <source>
        <dbReference type="EMBL" id="CAE0716833.1"/>
    </source>
</evidence>
<feature type="region of interest" description="Disordered" evidence="1">
    <location>
        <begin position="178"/>
        <end position="236"/>
    </location>
</feature>
<dbReference type="AlphaFoldDB" id="A0A7S4AIK1"/>
<organism evidence="2">
    <name type="scientific">Pseudo-nitzschia australis</name>
    <dbReference type="NCBI Taxonomy" id="44445"/>
    <lineage>
        <taxon>Eukaryota</taxon>
        <taxon>Sar</taxon>
        <taxon>Stramenopiles</taxon>
        <taxon>Ochrophyta</taxon>
        <taxon>Bacillariophyta</taxon>
        <taxon>Bacillariophyceae</taxon>
        <taxon>Bacillariophycidae</taxon>
        <taxon>Bacillariales</taxon>
        <taxon>Bacillariaceae</taxon>
        <taxon>Pseudo-nitzschia</taxon>
    </lineage>
</organism>
<sequence>MDTTERPELRVVAGGCRDFCSVGPNVHLLAAQRKERPRAAGGKSSKQSTTTRTKKTELLESFSNTKDPSSCDGAVKRAIAWAESTSSSSSLFSVNIENQASPSLSSPMDRHRSMMARKAERTRWETLKDVSRTIARCKKTVAANTNTITSSNDNDDNSNTIERKLRIWKESCKDGIERAAKPTARTTQREQRRTKRLVEIASETLDRICRDDDDESDSDSDSDTSSSSNENDSSDE</sequence>
<evidence type="ECO:0000256" key="1">
    <source>
        <dbReference type="SAM" id="MobiDB-lite"/>
    </source>
</evidence>
<protein>
    <submittedName>
        <fullName evidence="2">Uncharacterized protein</fullName>
    </submittedName>
</protein>
<proteinExistence type="predicted"/>
<reference evidence="2" key="1">
    <citation type="submission" date="2021-01" db="EMBL/GenBank/DDBJ databases">
        <authorList>
            <person name="Corre E."/>
            <person name="Pelletier E."/>
            <person name="Niang G."/>
            <person name="Scheremetjew M."/>
            <person name="Finn R."/>
            <person name="Kale V."/>
            <person name="Holt S."/>
            <person name="Cochrane G."/>
            <person name="Meng A."/>
            <person name="Brown T."/>
            <person name="Cohen L."/>
        </authorList>
    </citation>
    <scope>NUCLEOTIDE SEQUENCE</scope>
    <source>
        <strain evidence="2">10249 10 AB</strain>
    </source>
</reference>
<feature type="region of interest" description="Disordered" evidence="1">
    <location>
        <begin position="31"/>
        <end position="72"/>
    </location>
</feature>
<gene>
    <name evidence="2" type="ORF">PAUS00366_LOCUS9585</name>
</gene>
<feature type="compositionally biased region" description="Low complexity" evidence="1">
    <location>
        <begin position="223"/>
        <end position="236"/>
    </location>
</feature>